<evidence type="ECO:0000256" key="1">
    <source>
        <dbReference type="SAM" id="SignalP"/>
    </source>
</evidence>
<dbReference type="InterPro" id="IPR051057">
    <property type="entry name" value="PI-PLC_domain"/>
</dbReference>
<reference evidence="2 3" key="1">
    <citation type="submission" date="2017-10" db="EMBL/GenBank/DDBJ databases">
        <title>Comparative genomics in systemic dimorphic fungi from Ajellomycetaceae.</title>
        <authorList>
            <person name="Munoz J.F."/>
            <person name="Mcewen J.G."/>
            <person name="Clay O.K."/>
            <person name="Cuomo C.A."/>
        </authorList>
    </citation>
    <scope>NUCLEOTIDE SEQUENCE [LARGE SCALE GENOMIC DNA]</scope>
    <source>
        <strain evidence="2 3">UAMH7299</strain>
    </source>
</reference>
<evidence type="ECO:0000313" key="2">
    <source>
        <dbReference type="EMBL" id="PGH21628.1"/>
    </source>
</evidence>
<dbReference type="Gene3D" id="3.20.20.190">
    <property type="entry name" value="Phosphatidylinositol (PI) phosphodiesterase"/>
    <property type="match status" value="1"/>
</dbReference>
<dbReference type="Proteomes" id="UP000224634">
    <property type="component" value="Unassembled WGS sequence"/>
</dbReference>
<keyword evidence="3" id="KW-1185">Reference proteome</keyword>
<proteinExistence type="predicted"/>
<sequence length="382" mass="41536">MRLFRCLAILQSALSAATTTAHDPRASAACNNSPDLCSRSYGEITHLGAHDSPFVRDESTGFSLAGNQFYNTTVQLSAGVRLVTAQVHRDGDELHLCHTSCSLLDAGTLGNWLSSIKMWLDENPNDVITILLVNSDNVSAQDLHAEFTRANIVAQAYSPESTTTTTAPRRQTWPTLQDLISNRTRLLVFVASLPDSNNARTSAEVAPYLMDEFTFIFENQYEVTSPMNFSCLPHRPSSVRDNTSAALARNLLPLVNHFLGKRAILDIIVPDVDRVAGTNSPVESRVGTLGNAAKMCSSEYAGRQPTFLLVDFFDRGPAIEVVDGINGVERAVGRKAVGNGTTRERKTSAAVSGEEKNPFRGVARVVRAGYGCFQAILRGMGW</sequence>
<organism evidence="2 3">
    <name type="scientific">Polytolypa hystricis (strain UAMH7299)</name>
    <dbReference type="NCBI Taxonomy" id="1447883"/>
    <lineage>
        <taxon>Eukaryota</taxon>
        <taxon>Fungi</taxon>
        <taxon>Dikarya</taxon>
        <taxon>Ascomycota</taxon>
        <taxon>Pezizomycotina</taxon>
        <taxon>Eurotiomycetes</taxon>
        <taxon>Eurotiomycetidae</taxon>
        <taxon>Onygenales</taxon>
        <taxon>Onygenales incertae sedis</taxon>
        <taxon>Polytolypa</taxon>
    </lineage>
</organism>
<feature type="chain" id="PRO_5012496451" description="Phosphatidylinositol-specific phospholipase C X domain-containing protein" evidence="1">
    <location>
        <begin position="22"/>
        <end position="382"/>
    </location>
</feature>
<dbReference type="GO" id="GO:0006629">
    <property type="term" value="P:lipid metabolic process"/>
    <property type="evidence" value="ECO:0007669"/>
    <property type="project" value="InterPro"/>
</dbReference>
<evidence type="ECO:0008006" key="4">
    <source>
        <dbReference type="Google" id="ProtNLM"/>
    </source>
</evidence>
<dbReference type="PANTHER" id="PTHR13593">
    <property type="match status" value="1"/>
</dbReference>
<dbReference type="GO" id="GO:0008081">
    <property type="term" value="F:phosphoric diester hydrolase activity"/>
    <property type="evidence" value="ECO:0007669"/>
    <property type="project" value="InterPro"/>
</dbReference>
<feature type="signal peptide" evidence="1">
    <location>
        <begin position="1"/>
        <end position="21"/>
    </location>
</feature>
<dbReference type="AlphaFoldDB" id="A0A2B7YLA0"/>
<dbReference type="EMBL" id="PDNA01000032">
    <property type="protein sequence ID" value="PGH21628.1"/>
    <property type="molecule type" value="Genomic_DNA"/>
</dbReference>
<name>A0A2B7YLA0_POLH7</name>
<gene>
    <name evidence="2" type="ORF">AJ80_03061</name>
</gene>
<dbReference type="InterPro" id="IPR017946">
    <property type="entry name" value="PLC-like_Pdiesterase_TIM-brl"/>
</dbReference>
<keyword evidence="1" id="KW-0732">Signal</keyword>
<dbReference type="PANTHER" id="PTHR13593:SF80">
    <property type="entry name" value="PLC-LIKE PHOSPHODIESTERASE"/>
    <property type="match status" value="1"/>
</dbReference>
<comment type="caution">
    <text evidence="2">The sequence shown here is derived from an EMBL/GenBank/DDBJ whole genome shotgun (WGS) entry which is preliminary data.</text>
</comment>
<dbReference type="STRING" id="1447883.A0A2B7YLA0"/>
<dbReference type="Pfam" id="PF26146">
    <property type="entry name" value="PI-PLC_X"/>
    <property type="match status" value="1"/>
</dbReference>
<evidence type="ECO:0000313" key="3">
    <source>
        <dbReference type="Proteomes" id="UP000224634"/>
    </source>
</evidence>
<accession>A0A2B7YLA0</accession>
<dbReference type="SUPFAM" id="SSF51695">
    <property type="entry name" value="PLC-like phosphodiesterases"/>
    <property type="match status" value="1"/>
</dbReference>
<protein>
    <recommendedName>
        <fullName evidence="4">Phosphatidylinositol-specific phospholipase C X domain-containing protein</fullName>
    </recommendedName>
</protein>
<dbReference type="OrthoDB" id="7984201at2759"/>